<reference evidence="2" key="1">
    <citation type="submission" date="2022-06" db="EMBL/GenBank/DDBJ databases">
        <authorList>
            <consortium name="SYNGENTA / RWTH Aachen University"/>
        </authorList>
    </citation>
    <scope>NUCLEOTIDE SEQUENCE</scope>
</reference>
<keyword evidence="3" id="KW-1185">Reference proteome</keyword>
<evidence type="ECO:0000313" key="3">
    <source>
        <dbReference type="Proteomes" id="UP001153365"/>
    </source>
</evidence>
<evidence type="ECO:0000313" key="2">
    <source>
        <dbReference type="EMBL" id="CAH7685764.1"/>
    </source>
</evidence>
<feature type="compositionally biased region" description="Polar residues" evidence="1">
    <location>
        <begin position="1"/>
        <end position="10"/>
    </location>
</feature>
<dbReference type="AlphaFoldDB" id="A0AAV0BF74"/>
<comment type="caution">
    <text evidence="2">The sequence shown here is derived from an EMBL/GenBank/DDBJ whole genome shotgun (WGS) entry which is preliminary data.</text>
</comment>
<protein>
    <submittedName>
        <fullName evidence="2">Uncharacterized protein</fullName>
    </submittedName>
</protein>
<dbReference type="EMBL" id="CALTRL010005743">
    <property type="protein sequence ID" value="CAH7685764.1"/>
    <property type="molecule type" value="Genomic_DNA"/>
</dbReference>
<proteinExistence type="predicted"/>
<evidence type="ECO:0000256" key="1">
    <source>
        <dbReference type="SAM" id="MobiDB-lite"/>
    </source>
</evidence>
<dbReference type="Proteomes" id="UP001153365">
    <property type="component" value="Unassembled WGS sequence"/>
</dbReference>
<sequence length="213" mass="24307">MNLLTSGSRSETLESGAHSSQHQSIISQFKQTHSEDYHQNQLLQLPPLSFQRYYYSTIPSSSLYSSEPNYDSSQTLLLPLLDYIFVPVQTSLCLTPGVNERQDSIGNSMSSKNPLLISSSASVNGEDEQSDMRLGESLLMLLFPKMEKLDEEDDRIEEHFLRSNCPLSSKKSKSEPIRLTRLFGLLMEDEEEEQQPEGKWFLEEVAHWIIKIS</sequence>
<gene>
    <name evidence="2" type="ORF">PPACK8108_LOCUS20338</name>
</gene>
<accession>A0AAV0BF74</accession>
<feature type="region of interest" description="Disordered" evidence="1">
    <location>
        <begin position="1"/>
        <end position="20"/>
    </location>
</feature>
<organism evidence="2 3">
    <name type="scientific">Phakopsora pachyrhizi</name>
    <name type="common">Asian soybean rust disease fungus</name>
    <dbReference type="NCBI Taxonomy" id="170000"/>
    <lineage>
        <taxon>Eukaryota</taxon>
        <taxon>Fungi</taxon>
        <taxon>Dikarya</taxon>
        <taxon>Basidiomycota</taxon>
        <taxon>Pucciniomycotina</taxon>
        <taxon>Pucciniomycetes</taxon>
        <taxon>Pucciniales</taxon>
        <taxon>Phakopsoraceae</taxon>
        <taxon>Phakopsora</taxon>
    </lineage>
</organism>
<name>A0AAV0BF74_PHAPC</name>